<keyword evidence="2" id="KW-1185">Reference proteome</keyword>
<evidence type="ECO:0000313" key="1">
    <source>
        <dbReference type="EMBL" id="OJK00345.1"/>
    </source>
</evidence>
<dbReference type="EMBL" id="KV878976">
    <property type="protein sequence ID" value="OJK00345.1"/>
    <property type="molecule type" value="Genomic_DNA"/>
</dbReference>
<accession>A0A1L9WVQ1</accession>
<dbReference type="STRING" id="690307.A0A1L9WVQ1"/>
<organism evidence="1 2">
    <name type="scientific">Aspergillus aculeatus (strain ATCC 16872 / CBS 172.66 / WB 5094)</name>
    <dbReference type="NCBI Taxonomy" id="690307"/>
    <lineage>
        <taxon>Eukaryota</taxon>
        <taxon>Fungi</taxon>
        <taxon>Dikarya</taxon>
        <taxon>Ascomycota</taxon>
        <taxon>Pezizomycotina</taxon>
        <taxon>Eurotiomycetes</taxon>
        <taxon>Eurotiomycetidae</taxon>
        <taxon>Eurotiales</taxon>
        <taxon>Aspergillaceae</taxon>
        <taxon>Aspergillus</taxon>
        <taxon>Aspergillus subgen. Circumdati</taxon>
    </lineage>
</organism>
<dbReference type="InterPro" id="IPR011032">
    <property type="entry name" value="GroES-like_sf"/>
</dbReference>
<reference evidence="2" key="1">
    <citation type="journal article" date="2017" name="Genome Biol.">
        <title>Comparative genomics reveals high biological diversity and specific adaptations in the industrially and medically important fungal genus Aspergillus.</title>
        <authorList>
            <person name="de Vries R.P."/>
            <person name="Riley R."/>
            <person name="Wiebenga A."/>
            <person name="Aguilar-Osorio G."/>
            <person name="Amillis S."/>
            <person name="Uchima C.A."/>
            <person name="Anderluh G."/>
            <person name="Asadollahi M."/>
            <person name="Askin M."/>
            <person name="Barry K."/>
            <person name="Battaglia E."/>
            <person name="Bayram O."/>
            <person name="Benocci T."/>
            <person name="Braus-Stromeyer S.A."/>
            <person name="Caldana C."/>
            <person name="Canovas D."/>
            <person name="Cerqueira G.C."/>
            <person name="Chen F."/>
            <person name="Chen W."/>
            <person name="Choi C."/>
            <person name="Clum A."/>
            <person name="Dos Santos R.A."/>
            <person name="Damasio A.R."/>
            <person name="Diallinas G."/>
            <person name="Emri T."/>
            <person name="Fekete E."/>
            <person name="Flipphi M."/>
            <person name="Freyberg S."/>
            <person name="Gallo A."/>
            <person name="Gournas C."/>
            <person name="Habgood R."/>
            <person name="Hainaut M."/>
            <person name="Harispe M.L."/>
            <person name="Henrissat B."/>
            <person name="Hilden K.S."/>
            <person name="Hope R."/>
            <person name="Hossain A."/>
            <person name="Karabika E."/>
            <person name="Karaffa L."/>
            <person name="Karanyi Z."/>
            <person name="Krasevec N."/>
            <person name="Kuo A."/>
            <person name="Kusch H."/>
            <person name="LaButti K."/>
            <person name="Lagendijk E.L."/>
            <person name="Lapidus A."/>
            <person name="Levasseur A."/>
            <person name="Lindquist E."/>
            <person name="Lipzen A."/>
            <person name="Logrieco A.F."/>
            <person name="MacCabe A."/>
            <person name="Maekelae M.R."/>
            <person name="Malavazi I."/>
            <person name="Melin P."/>
            <person name="Meyer V."/>
            <person name="Mielnichuk N."/>
            <person name="Miskei M."/>
            <person name="Molnar A.P."/>
            <person name="Mule G."/>
            <person name="Ngan C.Y."/>
            <person name="Orejas M."/>
            <person name="Orosz E."/>
            <person name="Ouedraogo J.P."/>
            <person name="Overkamp K.M."/>
            <person name="Park H.-S."/>
            <person name="Perrone G."/>
            <person name="Piumi F."/>
            <person name="Punt P.J."/>
            <person name="Ram A.F."/>
            <person name="Ramon A."/>
            <person name="Rauscher S."/>
            <person name="Record E."/>
            <person name="Riano-Pachon D.M."/>
            <person name="Robert V."/>
            <person name="Roehrig J."/>
            <person name="Ruller R."/>
            <person name="Salamov A."/>
            <person name="Salih N.S."/>
            <person name="Samson R.A."/>
            <person name="Sandor E."/>
            <person name="Sanguinetti M."/>
            <person name="Schuetze T."/>
            <person name="Sepcic K."/>
            <person name="Shelest E."/>
            <person name="Sherlock G."/>
            <person name="Sophianopoulou V."/>
            <person name="Squina F.M."/>
            <person name="Sun H."/>
            <person name="Susca A."/>
            <person name="Todd R.B."/>
            <person name="Tsang A."/>
            <person name="Unkles S.E."/>
            <person name="van de Wiele N."/>
            <person name="van Rossen-Uffink D."/>
            <person name="Oliveira J.V."/>
            <person name="Vesth T.C."/>
            <person name="Visser J."/>
            <person name="Yu J.-H."/>
            <person name="Zhou M."/>
            <person name="Andersen M.R."/>
            <person name="Archer D.B."/>
            <person name="Baker S.E."/>
            <person name="Benoit I."/>
            <person name="Brakhage A.A."/>
            <person name="Braus G.H."/>
            <person name="Fischer R."/>
            <person name="Frisvad J.C."/>
            <person name="Goldman G.H."/>
            <person name="Houbraken J."/>
            <person name="Oakley B."/>
            <person name="Pocsi I."/>
            <person name="Scazzocchio C."/>
            <person name="Seiboth B."/>
            <person name="vanKuyk P.A."/>
            <person name="Wortman J."/>
            <person name="Dyer P.S."/>
            <person name="Grigoriev I.V."/>
        </authorList>
    </citation>
    <scope>NUCLEOTIDE SEQUENCE [LARGE SCALE GENOMIC DNA]</scope>
    <source>
        <strain evidence="2">ATCC 16872 / CBS 172.66 / WB 5094</strain>
    </source>
</reference>
<gene>
    <name evidence="1" type="ORF">ASPACDRAFT_118532</name>
</gene>
<name>A0A1L9WVQ1_ASPA1</name>
<dbReference type="RefSeq" id="XP_020056684.1">
    <property type="nucleotide sequence ID" value="XM_020196171.1"/>
</dbReference>
<dbReference type="VEuPathDB" id="FungiDB:ASPACDRAFT_118532"/>
<dbReference type="GeneID" id="30969985"/>
<sequence>MESLPENVIVVDSSSATQSYSCVSAESVNSNWKLSLKGTEWADMPVVPRTQEAIVTPEIKEDLNMSLQTIDVRAPASGEAVLRILYSGICRSVSSTKWLDLENISPFPVGACFGVESPRPEHKNDRSFA</sequence>
<dbReference type="Proteomes" id="UP000184546">
    <property type="component" value="Unassembled WGS sequence"/>
</dbReference>
<evidence type="ECO:0000313" key="2">
    <source>
        <dbReference type="Proteomes" id="UP000184546"/>
    </source>
</evidence>
<dbReference type="AlphaFoldDB" id="A0A1L9WVQ1"/>
<dbReference type="OrthoDB" id="1879366at2759"/>
<dbReference type="SUPFAM" id="SSF50129">
    <property type="entry name" value="GroES-like"/>
    <property type="match status" value="1"/>
</dbReference>
<protein>
    <submittedName>
        <fullName evidence="1">Uncharacterized protein</fullName>
    </submittedName>
</protein>
<proteinExistence type="predicted"/>